<organism evidence="1 2">
    <name type="scientific">Sphingopyxis indica</name>
    <dbReference type="NCBI Taxonomy" id="436663"/>
    <lineage>
        <taxon>Bacteria</taxon>
        <taxon>Pseudomonadati</taxon>
        <taxon>Pseudomonadota</taxon>
        <taxon>Alphaproteobacteria</taxon>
        <taxon>Sphingomonadales</taxon>
        <taxon>Sphingomonadaceae</taxon>
        <taxon>Sphingopyxis</taxon>
    </lineage>
</organism>
<sequence>MAEFSEEDAQEASGIVEGLLDGGFREWRVAEGVSIVDVEAHAREFNEDLLVLEKIGELVPCLQLAEVGPVPVSLSAIASPLPFRRLSRMFPRDFIYDDLAYRVRRLEDETTFLSVPEARSTFLRNAVNFLANRIASVRQWRENRADAGMRASLSMAQYRGGARMTLPGCAFEVTTDTDHLNVYWSGAYYIAPNYFGHPTSPATGTLQSGTYVFGVKGGAYGSQVHWDTASVVTLPGQPAVHLHY</sequence>
<dbReference type="OrthoDB" id="9883108at2"/>
<keyword evidence="2" id="KW-1185">Reference proteome</keyword>
<reference evidence="1 2" key="1">
    <citation type="submission" date="2017-06" db="EMBL/GenBank/DDBJ databases">
        <authorList>
            <person name="Kim H.J."/>
            <person name="Triplett B.A."/>
        </authorList>
    </citation>
    <scope>NUCLEOTIDE SEQUENCE [LARGE SCALE GENOMIC DNA]</scope>
    <source>
        <strain evidence="1 2">DS15</strain>
    </source>
</reference>
<protein>
    <submittedName>
        <fullName evidence="1">Uncharacterized protein</fullName>
    </submittedName>
</protein>
<evidence type="ECO:0000313" key="1">
    <source>
        <dbReference type="EMBL" id="SNS88479.1"/>
    </source>
</evidence>
<dbReference type="EMBL" id="FZPA01000007">
    <property type="protein sequence ID" value="SNS88479.1"/>
    <property type="molecule type" value="Genomic_DNA"/>
</dbReference>
<dbReference type="Proteomes" id="UP000198339">
    <property type="component" value="Unassembled WGS sequence"/>
</dbReference>
<dbReference type="AlphaFoldDB" id="A0A239I4M5"/>
<dbReference type="RefSeq" id="WP_089215972.1">
    <property type="nucleotide sequence ID" value="NZ_FZPA01000007.1"/>
</dbReference>
<proteinExistence type="predicted"/>
<evidence type="ECO:0000313" key="2">
    <source>
        <dbReference type="Proteomes" id="UP000198339"/>
    </source>
</evidence>
<accession>A0A239I4M5</accession>
<gene>
    <name evidence="1" type="ORF">SAMN06295955_10718</name>
</gene>
<name>A0A239I4M5_9SPHN</name>